<dbReference type="InterPro" id="IPR000719">
    <property type="entry name" value="Prot_kinase_dom"/>
</dbReference>
<protein>
    <recommendedName>
        <fullName evidence="1">non-specific serine/threonine protein kinase</fullName>
        <ecNumber evidence="1">2.7.11.1</ecNumber>
    </recommendedName>
</protein>
<evidence type="ECO:0000256" key="5">
    <source>
        <dbReference type="ARBA" id="ARBA00022840"/>
    </source>
</evidence>
<dbReference type="GO" id="GO:0004674">
    <property type="term" value="F:protein serine/threonine kinase activity"/>
    <property type="evidence" value="ECO:0007669"/>
    <property type="project" value="UniProtKB-KW"/>
</dbReference>
<reference evidence="9 10" key="1">
    <citation type="journal article" date="2018" name="Genome Biol. Evol.">
        <title>Multiple Roots of Fruiting Body Formation in Amoebozoa.</title>
        <authorList>
            <person name="Hillmann F."/>
            <person name="Forbes G."/>
            <person name="Novohradska S."/>
            <person name="Ferling I."/>
            <person name="Riege K."/>
            <person name="Groth M."/>
            <person name="Westermann M."/>
            <person name="Marz M."/>
            <person name="Spaller T."/>
            <person name="Winckler T."/>
            <person name="Schaap P."/>
            <person name="Glockner G."/>
        </authorList>
    </citation>
    <scope>NUCLEOTIDE SEQUENCE [LARGE SCALE GENOMIC DNA]</scope>
    <source>
        <strain evidence="9 10">Jena</strain>
    </source>
</reference>
<dbReference type="EC" id="2.7.11.1" evidence="1"/>
<feature type="domain" description="Protein kinase" evidence="8">
    <location>
        <begin position="263"/>
        <end position="521"/>
    </location>
</feature>
<organism evidence="9 10">
    <name type="scientific">Planoprotostelium fungivorum</name>
    <dbReference type="NCBI Taxonomy" id="1890364"/>
    <lineage>
        <taxon>Eukaryota</taxon>
        <taxon>Amoebozoa</taxon>
        <taxon>Evosea</taxon>
        <taxon>Variosea</taxon>
        <taxon>Cavosteliida</taxon>
        <taxon>Cavosteliaceae</taxon>
        <taxon>Planoprotostelium</taxon>
    </lineage>
</organism>
<evidence type="ECO:0000256" key="1">
    <source>
        <dbReference type="ARBA" id="ARBA00012513"/>
    </source>
</evidence>
<dbReference type="PROSITE" id="PS50011">
    <property type="entry name" value="PROTEIN_KINASE_DOM"/>
    <property type="match status" value="1"/>
</dbReference>
<dbReference type="OrthoDB" id="40902at2759"/>
<keyword evidence="10" id="KW-1185">Reference proteome</keyword>
<dbReference type="GO" id="GO:0005524">
    <property type="term" value="F:ATP binding"/>
    <property type="evidence" value="ECO:0007669"/>
    <property type="project" value="UniProtKB-KW"/>
</dbReference>
<evidence type="ECO:0000256" key="7">
    <source>
        <dbReference type="ARBA" id="ARBA00048679"/>
    </source>
</evidence>
<comment type="catalytic activity">
    <reaction evidence="6">
        <text>L-threonyl-[protein] + ATP = O-phospho-L-threonyl-[protein] + ADP + H(+)</text>
        <dbReference type="Rhea" id="RHEA:46608"/>
        <dbReference type="Rhea" id="RHEA-COMP:11060"/>
        <dbReference type="Rhea" id="RHEA-COMP:11605"/>
        <dbReference type="ChEBI" id="CHEBI:15378"/>
        <dbReference type="ChEBI" id="CHEBI:30013"/>
        <dbReference type="ChEBI" id="CHEBI:30616"/>
        <dbReference type="ChEBI" id="CHEBI:61977"/>
        <dbReference type="ChEBI" id="CHEBI:456216"/>
        <dbReference type="EC" id="2.7.11.1"/>
    </reaction>
</comment>
<comment type="caution">
    <text evidence="9">The sequence shown here is derived from an EMBL/GenBank/DDBJ whole genome shotgun (WGS) entry which is preliminary data.</text>
</comment>
<evidence type="ECO:0000256" key="6">
    <source>
        <dbReference type="ARBA" id="ARBA00047899"/>
    </source>
</evidence>
<comment type="catalytic activity">
    <reaction evidence="7">
        <text>L-seryl-[protein] + ATP = O-phospho-L-seryl-[protein] + ADP + H(+)</text>
        <dbReference type="Rhea" id="RHEA:17989"/>
        <dbReference type="Rhea" id="RHEA-COMP:9863"/>
        <dbReference type="Rhea" id="RHEA-COMP:11604"/>
        <dbReference type="ChEBI" id="CHEBI:15378"/>
        <dbReference type="ChEBI" id="CHEBI:29999"/>
        <dbReference type="ChEBI" id="CHEBI:30616"/>
        <dbReference type="ChEBI" id="CHEBI:83421"/>
        <dbReference type="ChEBI" id="CHEBI:456216"/>
        <dbReference type="EC" id="2.7.11.1"/>
    </reaction>
</comment>
<dbReference type="STRING" id="1890364.A0A2P6MNA4"/>
<dbReference type="PANTHER" id="PTHR24347">
    <property type="entry name" value="SERINE/THREONINE-PROTEIN KINASE"/>
    <property type="match status" value="1"/>
</dbReference>
<dbReference type="InParanoid" id="A0A2P6MNA4"/>
<dbReference type="EMBL" id="MDYQ01000661">
    <property type="protein sequence ID" value="PRP73175.1"/>
    <property type="molecule type" value="Genomic_DNA"/>
</dbReference>
<dbReference type="Proteomes" id="UP000241769">
    <property type="component" value="Unassembled WGS sequence"/>
</dbReference>
<keyword evidence="5" id="KW-0067">ATP-binding</keyword>
<evidence type="ECO:0000313" key="10">
    <source>
        <dbReference type="Proteomes" id="UP000241769"/>
    </source>
</evidence>
<keyword evidence="3" id="KW-0547">Nucleotide-binding</keyword>
<evidence type="ECO:0000313" key="9">
    <source>
        <dbReference type="EMBL" id="PRP73175.1"/>
    </source>
</evidence>
<evidence type="ECO:0000256" key="4">
    <source>
        <dbReference type="ARBA" id="ARBA00022777"/>
    </source>
</evidence>
<evidence type="ECO:0000256" key="3">
    <source>
        <dbReference type="ARBA" id="ARBA00022741"/>
    </source>
</evidence>
<keyword evidence="2" id="KW-0723">Serine/threonine-protein kinase</keyword>
<dbReference type="Pfam" id="PF00069">
    <property type="entry name" value="Pkinase"/>
    <property type="match status" value="1"/>
</dbReference>
<dbReference type="AlphaFoldDB" id="A0A2P6MNA4"/>
<proteinExistence type="predicted"/>
<dbReference type="InterPro" id="IPR011009">
    <property type="entry name" value="Kinase-like_dom_sf"/>
</dbReference>
<evidence type="ECO:0000259" key="8">
    <source>
        <dbReference type="PROSITE" id="PS50011"/>
    </source>
</evidence>
<dbReference type="FunFam" id="1.10.510.10:FF:000571">
    <property type="entry name" value="Maternal embryonic leucine zipper kinase"/>
    <property type="match status" value="1"/>
</dbReference>
<dbReference type="SUPFAM" id="SSF56112">
    <property type="entry name" value="Protein kinase-like (PK-like)"/>
    <property type="match status" value="1"/>
</dbReference>
<gene>
    <name evidence="9" type="ORF">PROFUN_03489</name>
</gene>
<evidence type="ECO:0000256" key="2">
    <source>
        <dbReference type="ARBA" id="ARBA00022527"/>
    </source>
</evidence>
<sequence>MEDFVLRKRIRSIPTFNSCVILIVHVNMSAPPRNAPPPPPPRASGQILTSNDAEEVAEQVEHEETIVEEEPEVPTEVYYGQTLEGERVGPGKYRWYLLYIDGTEDDLIDVKISRRVHAATANIYVNNPLTEDFPTVDKFDWNPTKGPLLGPAGWYRISVFGVPSFIEKDDMYLVDPSANWSTFDLVIDYSTLDEEHKERLRVVSDQYKREKPSSIWAQGYSQQFLSKYEEQGQSAQNELEEKMRNLELEKKIDIDVTALSSKYDIAEVIASSNDFSVVRRAREKGSGIDVAVKLIDKLRAENDAGLTADILKRQVEVLSTVSHPNVAKLLYHLETPKILALVLELSEGGAVDHWMGNRANHDESQARNIVSQVLSALSYLHSNSIIHKSVLPDNIVLSADGKVAKLVGFTLSEKNSTQEQSISGGHPSYQAPEMINRQPIGNSVDIWALGCVTYFLLCGYAPFEDTNNMRLNAKIRQGNYQFNGEDWSSVSAEGQQFVRSLLVVDANARPTAQAALSHPWLKSTSAAALPRISANIKSRLSH</sequence>
<keyword evidence="4 9" id="KW-0808">Transferase</keyword>
<name>A0A2P6MNA4_9EUKA</name>
<accession>A0A2P6MNA4</accession>
<dbReference type="Gene3D" id="1.10.510.10">
    <property type="entry name" value="Transferase(Phosphotransferase) domain 1"/>
    <property type="match status" value="1"/>
</dbReference>
<keyword evidence="4 9" id="KW-0418">Kinase</keyword>